<dbReference type="EMBL" id="BMDX01000009">
    <property type="protein sequence ID" value="GGA79038.1"/>
    <property type="molecule type" value="Genomic_DNA"/>
</dbReference>
<evidence type="ECO:0000259" key="1">
    <source>
        <dbReference type="Pfam" id="PF04287"/>
    </source>
</evidence>
<dbReference type="PIRSF" id="PIRSF006257">
    <property type="entry name" value="UCP006257"/>
    <property type="match status" value="1"/>
</dbReference>
<evidence type="ECO:0000313" key="2">
    <source>
        <dbReference type="EMBL" id="GGA79038.1"/>
    </source>
</evidence>
<dbReference type="SUPFAM" id="SSF158452">
    <property type="entry name" value="YqcC-like"/>
    <property type="match status" value="1"/>
</dbReference>
<accession>A0A8J2U5I9</accession>
<evidence type="ECO:0000313" key="3">
    <source>
        <dbReference type="Proteomes" id="UP000619743"/>
    </source>
</evidence>
<gene>
    <name evidence="2" type="ORF">GCM10011369_21250</name>
</gene>
<reference evidence="3" key="1">
    <citation type="journal article" date="2019" name="Int. J. Syst. Evol. Microbiol.">
        <title>The Global Catalogue of Microorganisms (GCM) 10K type strain sequencing project: providing services to taxonomists for standard genome sequencing and annotation.</title>
        <authorList>
            <consortium name="The Broad Institute Genomics Platform"/>
            <consortium name="The Broad Institute Genome Sequencing Center for Infectious Disease"/>
            <person name="Wu L."/>
            <person name="Ma J."/>
        </authorList>
    </citation>
    <scope>NUCLEOTIDE SEQUENCE [LARGE SCALE GENOMIC DNA]</scope>
    <source>
        <strain evidence="3">CGMCC 1.10130</strain>
    </source>
</reference>
<keyword evidence="3" id="KW-1185">Reference proteome</keyword>
<dbReference type="AlphaFoldDB" id="A0A8J2U5I9"/>
<feature type="domain" description="YqcC-like" evidence="1">
    <location>
        <begin position="2"/>
        <end position="95"/>
    </location>
</feature>
<dbReference type="GO" id="GO:0044010">
    <property type="term" value="P:single-species biofilm formation"/>
    <property type="evidence" value="ECO:0007669"/>
    <property type="project" value="TreeGrafter"/>
</dbReference>
<dbReference type="Pfam" id="PF04287">
    <property type="entry name" value="DUF446"/>
    <property type="match status" value="1"/>
</dbReference>
<dbReference type="InterPro" id="IPR036814">
    <property type="entry name" value="YqcC-like_sf"/>
</dbReference>
<dbReference type="InterPro" id="IPR023376">
    <property type="entry name" value="YqcC-like_dom"/>
</dbReference>
<dbReference type="PANTHER" id="PTHR39586:SF1">
    <property type="entry name" value="CYTOPLASMIC PROTEIN"/>
    <property type="match status" value="1"/>
</dbReference>
<organism evidence="2 3">
    <name type="scientific">Neiella marina</name>
    <dbReference type="NCBI Taxonomy" id="508461"/>
    <lineage>
        <taxon>Bacteria</taxon>
        <taxon>Pseudomonadati</taxon>
        <taxon>Pseudomonadota</taxon>
        <taxon>Gammaproteobacteria</taxon>
        <taxon>Alteromonadales</taxon>
        <taxon>Echinimonadaceae</taxon>
        <taxon>Neiella</taxon>
    </lineage>
</organism>
<protein>
    <recommendedName>
        <fullName evidence="1">YqcC-like domain-containing protein</fullName>
    </recommendedName>
</protein>
<dbReference type="Gene3D" id="1.20.1440.40">
    <property type="entry name" value="YqcC-like"/>
    <property type="match status" value="1"/>
</dbReference>
<sequence>MAELLQQLETELKNQNLWQTEQPNEQALASTLPFCVDTLSMAQWLQFVFLPIMQDLIEQRRELPEAIAISPMAEEVYRHELTQRAPLIQILRTIDVC</sequence>
<dbReference type="InterPro" id="IPR007384">
    <property type="entry name" value="UCP006257"/>
</dbReference>
<comment type="caution">
    <text evidence="2">The sequence shown here is derived from an EMBL/GenBank/DDBJ whole genome shotgun (WGS) entry which is preliminary data.</text>
</comment>
<dbReference type="PANTHER" id="PTHR39586">
    <property type="entry name" value="CYTOPLASMIC PROTEIN-RELATED"/>
    <property type="match status" value="1"/>
</dbReference>
<proteinExistence type="predicted"/>
<name>A0A8J2U5I9_9GAMM</name>
<dbReference type="Proteomes" id="UP000619743">
    <property type="component" value="Unassembled WGS sequence"/>
</dbReference>